<dbReference type="GO" id="GO:0030527">
    <property type="term" value="F:structural constituent of chromatin"/>
    <property type="evidence" value="ECO:0007669"/>
    <property type="project" value="InterPro"/>
</dbReference>
<feature type="domain" description="Core Histone H2A/H2B/H3" evidence="2">
    <location>
        <begin position="38"/>
        <end position="82"/>
    </location>
</feature>
<dbReference type="GO" id="GO:0000786">
    <property type="term" value="C:nucleosome"/>
    <property type="evidence" value="ECO:0007669"/>
    <property type="project" value="InterPro"/>
</dbReference>
<dbReference type="Gene3D" id="1.10.20.10">
    <property type="entry name" value="Histone, subunit A"/>
    <property type="match status" value="1"/>
</dbReference>
<dbReference type="STRING" id="268474.A0A0V1N9K2"/>
<dbReference type="GO" id="GO:0003677">
    <property type="term" value="F:DNA binding"/>
    <property type="evidence" value="ECO:0007669"/>
    <property type="project" value="InterPro"/>
</dbReference>
<dbReference type="SMART" id="SM00427">
    <property type="entry name" value="H2B"/>
    <property type="match status" value="1"/>
</dbReference>
<dbReference type="PRINTS" id="PR00621">
    <property type="entry name" value="HISTONEH2B"/>
</dbReference>
<dbReference type="SUPFAM" id="SSF47113">
    <property type="entry name" value="Histone-fold"/>
    <property type="match status" value="1"/>
</dbReference>
<dbReference type="Proteomes" id="UP000054843">
    <property type="component" value="Unassembled WGS sequence"/>
</dbReference>
<organism evidence="3 4">
    <name type="scientific">Trichinella papuae</name>
    <dbReference type="NCBI Taxonomy" id="268474"/>
    <lineage>
        <taxon>Eukaryota</taxon>
        <taxon>Metazoa</taxon>
        <taxon>Ecdysozoa</taxon>
        <taxon>Nematoda</taxon>
        <taxon>Enoplea</taxon>
        <taxon>Dorylaimia</taxon>
        <taxon>Trichinellida</taxon>
        <taxon>Trichinellidae</taxon>
        <taxon>Trichinella</taxon>
    </lineage>
</organism>
<dbReference type="InterPro" id="IPR007125">
    <property type="entry name" value="H2A/H2B/H3"/>
</dbReference>
<comment type="caution">
    <text evidence="3">The sequence shown here is derived from an EMBL/GenBank/DDBJ whole genome shotgun (WGS) entry which is preliminary data.</text>
</comment>
<evidence type="ECO:0000313" key="3">
    <source>
        <dbReference type="EMBL" id="KRZ80710.1"/>
    </source>
</evidence>
<proteinExistence type="inferred from homology"/>
<gene>
    <name evidence="3" type="primary">H2BFS</name>
    <name evidence="3" type="ORF">T10_4313</name>
</gene>
<dbReference type="GO" id="GO:0046982">
    <property type="term" value="F:protein heterodimerization activity"/>
    <property type="evidence" value="ECO:0007669"/>
    <property type="project" value="InterPro"/>
</dbReference>
<name>A0A0V1N9K2_9BILA</name>
<dbReference type="AlphaFoldDB" id="A0A0V1N9K2"/>
<dbReference type="InterPro" id="IPR009072">
    <property type="entry name" value="Histone-fold"/>
</dbReference>
<dbReference type="InterPro" id="IPR000558">
    <property type="entry name" value="Histone_H2B"/>
</dbReference>
<protein>
    <submittedName>
        <fullName evidence="3">Histone H2B type F-S</fullName>
    </submittedName>
</protein>
<accession>A0A0V1N9K2</accession>
<reference evidence="3 4" key="1">
    <citation type="submission" date="2015-01" db="EMBL/GenBank/DDBJ databases">
        <title>Evolution of Trichinella species and genotypes.</title>
        <authorList>
            <person name="Korhonen P.K."/>
            <person name="Edoardo P."/>
            <person name="Giuseppe L.R."/>
            <person name="Gasser R.B."/>
        </authorList>
    </citation>
    <scope>NUCLEOTIDE SEQUENCE [LARGE SCALE GENOMIC DNA]</scope>
    <source>
        <strain evidence="3">ISS1980</strain>
    </source>
</reference>
<dbReference type="EMBL" id="JYDO01000001">
    <property type="protein sequence ID" value="KRZ80710.1"/>
    <property type="molecule type" value="Genomic_DNA"/>
</dbReference>
<evidence type="ECO:0000256" key="1">
    <source>
        <dbReference type="ARBA" id="ARBA00006846"/>
    </source>
</evidence>
<keyword evidence="4" id="KW-1185">Reference proteome</keyword>
<sequence>MTRAKVAHLKCLCIAKQEDKYAPGNCRKGKKKACKLQKAVYPDTGISSKAMSIMNSFVNDIFDRIADESSYLPHYNHRNTISS</sequence>
<dbReference type="PANTHER" id="PTHR23428">
    <property type="entry name" value="HISTONE H2B"/>
    <property type="match status" value="1"/>
</dbReference>
<dbReference type="Pfam" id="PF00125">
    <property type="entry name" value="Histone"/>
    <property type="match status" value="1"/>
</dbReference>
<evidence type="ECO:0000313" key="4">
    <source>
        <dbReference type="Proteomes" id="UP000054843"/>
    </source>
</evidence>
<evidence type="ECO:0000259" key="2">
    <source>
        <dbReference type="Pfam" id="PF00125"/>
    </source>
</evidence>
<comment type="similarity">
    <text evidence="1">Belongs to the histone H2B family.</text>
</comment>